<keyword evidence="2" id="KW-0732">Signal</keyword>
<name>A0ABM1PCW1_DROAR</name>
<evidence type="ECO:0000256" key="2">
    <source>
        <dbReference type="SAM" id="SignalP"/>
    </source>
</evidence>
<feature type="chain" id="PRO_5045547062" evidence="2">
    <location>
        <begin position="26"/>
        <end position="157"/>
    </location>
</feature>
<keyword evidence="1" id="KW-0812">Transmembrane</keyword>
<protein>
    <submittedName>
        <fullName evidence="4">Uncharacterized protein LOC108615215</fullName>
    </submittedName>
</protein>
<sequence>MDVLRMVFCIYWTCAFLNLSPNVNANGNQCMTCKNKFKPCKVTHKFLKILSKADQGKLVPKTANDGANQHLDKCLHPGYKLTDTLNFTICSGSSDGICHTIAAKTSDEYVISLYCKRCFKHCDCPELNKGNALREEAIIVTLCLAAYYFLINYNLLA</sequence>
<keyword evidence="1" id="KW-1133">Transmembrane helix</keyword>
<gene>
    <name evidence="4" type="primary">LOC108615215</name>
</gene>
<keyword evidence="1" id="KW-0472">Membrane</keyword>
<feature type="transmembrane region" description="Helical" evidence="1">
    <location>
        <begin position="137"/>
        <end position="156"/>
    </location>
</feature>
<proteinExistence type="predicted"/>
<dbReference type="GeneID" id="108615215"/>
<accession>A0ABM1PCW1</accession>
<organism evidence="3 4">
    <name type="scientific">Drosophila arizonae</name>
    <name type="common">Fruit fly</name>
    <dbReference type="NCBI Taxonomy" id="7263"/>
    <lineage>
        <taxon>Eukaryota</taxon>
        <taxon>Metazoa</taxon>
        <taxon>Ecdysozoa</taxon>
        <taxon>Arthropoda</taxon>
        <taxon>Hexapoda</taxon>
        <taxon>Insecta</taxon>
        <taxon>Pterygota</taxon>
        <taxon>Neoptera</taxon>
        <taxon>Endopterygota</taxon>
        <taxon>Diptera</taxon>
        <taxon>Brachycera</taxon>
        <taxon>Muscomorpha</taxon>
        <taxon>Ephydroidea</taxon>
        <taxon>Drosophilidae</taxon>
        <taxon>Drosophila</taxon>
    </lineage>
</organism>
<reference evidence="4" key="3">
    <citation type="submission" date="2025-08" db="UniProtKB">
        <authorList>
            <consortium name="RefSeq"/>
        </authorList>
    </citation>
    <scope>IDENTIFICATION</scope>
    <source>
        <tissue evidence="4">Whole organism</tissue>
    </source>
</reference>
<evidence type="ECO:0000256" key="1">
    <source>
        <dbReference type="SAM" id="Phobius"/>
    </source>
</evidence>
<feature type="signal peptide" evidence="2">
    <location>
        <begin position="1"/>
        <end position="25"/>
    </location>
</feature>
<keyword evidence="3" id="KW-1185">Reference proteome</keyword>
<dbReference type="RefSeq" id="XP_017865047.1">
    <property type="nucleotide sequence ID" value="XM_018009558.1"/>
</dbReference>
<reference evidence="3" key="2">
    <citation type="journal article" date="2016" name="G3 (Bethesda)">
        <title>Genome Evolution in Three Species of Cactophilic Drosophila.</title>
        <authorList>
            <person name="Sanchez-Flores A."/>
            <person name="Penazola F."/>
            <person name="Carpinteyro-Ponce J."/>
            <person name="Nazario-Yepiz N."/>
            <person name="Abreu-Goodger C."/>
            <person name="Machado C.A."/>
            <person name="Markow T.A."/>
        </authorList>
    </citation>
    <scope>NUCLEOTIDE SEQUENCE [LARGE SCALE GENOMIC DNA]</scope>
</reference>
<reference evidence="3" key="1">
    <citation type="journal article" date="1997" name="Nucleic Acids Res.">
        <title>tRNAscan-SE: a program for improved detection of transfer RNA genes in genomic sequence.</title>
        <authorList>
            <person name="Lowe T.M."/>
            <person name="Eddy S.R."/>
        </authorList>
    </citation>
    <scope>NUCLEOTIDE SEQUENCE [LARGE SCALE GENOMIC DNA]</scope>
</reference>
<evidence type="ECO:0000313" key="3">
    <source>
        <dbReference type="Proteomes" id="UP000694904"/>
    </source>
</evidence>
<evidence type="ECO:0000313" key="4">
    <source>
        <dbReference type="RefSeq" id="XP_017865047.1"/>
    </source>
</evidence>
<dbReference type="Proteomes" id="UP000694904">
    <property type="component" value="Chromosome 5"/>
</dbReference>